<dbReference type="Proteomes" id="UP000183508">
    <property type="component" value="Unassembled WGS sequence"/>
</dbReference>
<name>A0A1I7LE89_9BACL</name>
<reference evidence="2" key="1">
    <citation type="submission" date="2016-10" db="EMBL/GenBank/DDBJ databases">
        <authorList>
            <person name="Varghese N."/>
        </authorList>
    </citation>
    <scope>NUCLEOTIDE SEQUENCE [LARGE SCALE GENOMIC DNA]</scope>
    <source>
        <strain evidence="2">DSM 17980</strain>
    </source>
</reference>
<sequence length="74" mass="8550">MRSDNAIRQLAQALRRVELAKQVMKDAPPERANQLYERYRAEQEYLGRLLDAFLKGLLVDKLYPDDTNAAHMGC</sequence>
<keyword evidence="2" id="KW-1185">Reference proteome</keyword>
<accession>A0A1I7LE89</accession>
<gene>
    <name evidence="1" type="ORF">SAMN05421543_1412</name>
</gene>
<dbReference type="EMBL" id="FPBV01000041">
    <property type="protein sequence ID" value="SFV08009.1"/>
    <property type="molecule type" value="Genomic_DNA"/>
</dbReference>
<organism evidence="1 2">
    <name type="scientific">Alicyclobacillus macrosporangiidus</name>
    <dbReference type="NCBI Taxonomy" id="392015"/>
    <lineage>
        <taxon>Bacteria</taxon>
        <taxon>Bacillati</taxon>
        <taxon>Bacillota</taxon>
        <taxon>Bacilli</taxon>
        <taxon>Bacillales</taxon>
        <taxon>Alicyclobacillaceae</taxon>
        <taxon>Alicyclobacillus</taxon>
    </lineage>
</organism>
<dbReference type="STRING" id="392015.SAMN05421543_1412"/>
<dbReference type="AlphaFoldDB" id="A0A1I7LE89"/>
<protein>
    <submittedName>
        <fullName evidence="1">Uncharacterized protein</fullName>
    </submittedName>
</protein>
<dbReference type="RefSeq" id="WP_074956611.1">
    <property type="nucleotide sequence ID" value="NZ_FPBV01000041.1"/>
</dbReference>
<dbReference type="OrthoDB" id="2377077at2"/>
<evidence type="ECO:0000313" key="1">
    <source>
        <dbReference type="EMBL" id="SFV08009.1"/>
    </source>
</evidence>
<proteinExistence type="predicted"/>
<evidence type="ECO:0000313" key="2">
    <source>
        <dbReference type="Proteomes" id="UP000183508"/>
    </source>
</evidence>